<name>A0AAE2C7Y3_9LAMI</name>
<organism evidence="1 2">
    <name type="scientific">Sesamum alatum</name>
    <dbReference type="NCBI Taxonomy" id="300844"/>
    <lineage>
        <taxon>Eukaryota</taxon>
        <taxon>Viridiplantae</taxon>
        <taxon>Streptophyta</taxon>
        <taxon>Embryophyta</taxon>
        <taxon>Tracheophyta</taxon>
        <taxon>Spermatophyta</taxon>
        <taxon>Magnoliopsida</taxon>
        <taxon>eudicotyledons</taxon>
        <taxon>Gunneridae</taxon>
        <taxon>Pentapetalae</taxon>
        <taxon>asterids</taxon>
        <taxon>lamiids</taxon>
        <taxon>Lamiales</taxon>
        <taxon>Pedaliaceae</taxon>
        <taxon>Sesamum</taxon>
    </lineage>
</organism>
<evidence type="ECO:0000313" key="2">
    <source>
        <dbReference type="Proteomes" id="UP001293254"/>
    </source>
</evidence>
<gene>
    <name evidence="1" type="ORF">Salat_2882400</name>
</gene>
<keyword evidence="2" id="KW-1185">Reference proteome</keyword>
<proteinExistence type="predicted"/>
<protein>
    <submittedName>
        <fullName evidence="1">Uncharacterized protein</fullName>
    </submittedName>
</protein>
<reference evidence="1" key="2">
    <citation type="journal article" date="2024" name="Plant">
        <title>Genomic evolution and insights into agronomic trait innovations of Sesamum species.</title>
        <authorList>
            <person name="Miao H."/>
            <person name="Wang L."/>
            <person name="Qu L."/>
            <person name="Liu H."/>
            <person name="Sun Y."/>
            <person name="Le M."/>
            <person name="Wang Q."/>
            <person name="Wei S."/>
            <person name="Zheng Y."/>
            <person name="Lin W."/>
            <person name="Duan Y."/>
            <person name="Cao H."/>
            <person name="Xiong S."/>
            <person name="Wang X."/>
            <person name="Wei L."/>
            <person name="Li C."/>
            <person name="Ma Q."/>
            <person name="Ju M."/>
            <person name="Zhao R."/>
            <person name="Li G."/>
            <person name="Mu C."/>
            <person name="Tian Q."/>
            <person name="Mei H."/>
            <person name="Zhang T."/>
            <person name="Gao T."/>
            <person name="Zhang H."/>
        </authorList>
    </citation>
    <scope>NUCLEOTIDE SEQUENCE</scope>
    <source>
        <strain evidence="1">3651</strain>
    </source>
</reference>
<dbReference type="Proteomes" id="UP001293254">
    <property type="component" value="Unassembled WGS sequence"/>
</dbReference>
<dbReference type="AlphaFoldDB" id="A0AAE2C7Y3"/>
<comment type="caution">
    <text evidence="1">The sequence shown here is derived from an EMBL/GenBank/DDBJ whole genome shotgun (WGS) entry which is preliminary data.</text>
</comment>
<dbReference type="EMBL" id="JACGWO010000013">
    <property type="protein sequence ID" value="KAK4412356.1"/>
    <property type="molecule type" value="Genomic_DNA"/>
</dbReference>
<evidence type="ECO:0000313" key="1">
    <source>
        <dbReference type="EMBL" id="KAK4412356.1"/>
    </source>
</evidence>
<accession>A0AAE2C7Y3</accession>
<sequence length="351" mass="37227">MRVLEKTISRRRRLKILIWLVSSKSSIFPSSSPLLLVCSTDSQAMASMKNLQDAWRLQFGDEVVALKPTSAHVLTPFRLPQPEIRRARRVLSRDSAVTFDIPSAACASLSASHSPAAIPLFSPENFSPSSAEYSLGLSLSIALLPGVFPPHFQADCSPSTLQQLLVSQSAPLAPSATLPPLMHEKSYKDALFTANFAAHSSLPAANFWPEKTVATSSYAAANSAAHPSLPAENFWSEKTAATSSCTAAYSAAHSSLPAANFWSRKTAATSCAIANSVAHSSLPAANFWPEKTVATSSCAAAYSATHPSLPADNFWPEKSDTTSCAAANSVAYSSLPAANFWPENSAPTSLP</sequence>
<reference evidence="1" key="1">
    <citation type="submission" date="2020-06" db="EMBL/GenBank/DDBJ databases">
        <authorList>
            <person name="Li T."/>
            <person name="Hu X."/>
            <person name="Zhang T."/>
            <person name="Song X."/>
            <person name="Zhang H."/>
            <person name="Dai N."/>
            <person name="Sheng W."/>
            <person name="Hou X."/>
            <person name="Wei L."/>
        </authorList>
    </citation>
    <scope>NUCLEOTIDE SEQUENCE</scope>
    <source>
        <strain evidence="1">3651</strain>
        <tissue evidence="1">Leaf</tissue>
    </source>
</reference>